<gene>
    <name evidence="1" type="ORF">METZ01_LOCUS275881</name>
</gene>
<protein>
    <recommendedName>
        <fullName evidence="2">NIPSNAP domain-containing protein</fullName>
    </recommendedName>
</protein>
<evidence type="ECO:0008006" key="2">
    <source>
        <dbReference type="Google" id="ProtNLM"/>
    </source>
</evidence>
<proteinExistence type="predicted"/>
<dbReference type="EMBL" id="UINC01080253">
    <property type="protein sequence ID" value="SVC23027.1"/>
    <property type="molecule type" value="Genomic_DNA"/>
</dbReference>
<reference evidence="1" key="1">
    <citation type="submission" date="2018-05" db="EMBL/GenBank/DDBJ databases">
        <authorList>
            <person name="Lanie J.A."/>
            <person name="Ng W.-L."/>
            <person name="Kazmierczak K.M."/>
            <person name="Andrzejewski T.M."/>
            <person name="Davidsen T.M."/>
            <person name="Wayne K.J."/>
            <person name="Tettelin H."/>
            <person name="Glass J.I."/>
            <person name="Rusch D."/>
            <person name="Podicherti R."/>
            <person name="Tsui H.-C.T."/>
            <person name="Winkler M.E."/>
        </authorList>
    </citation>
    <scope>NUCLEOTIDE SEQUENCE</scope>
</reference>
<accession>A0A382KJ66</accession>
<dbReference type="AlphaFoldDB" id="A0A382KJ66"/>
<sequence length="211" mass="22652">MKIWNRVFLMDPTRQGEASAALVAIHEEVNSVSDYGYNLWETVVGTQGEFGASALVSDVERFTSGELMHADADGEKLGALAAAVNACVDGRPEDSFWAVAHSVGDWSTVPNVVANVVNTLHIEQMADSVGALVEFVDYMHGLSGTPVTVCTSFWGTGPAVRLIWGYESLGDFDERTSRGMSDPGFHERNAAMAATVGPPVVTTSNVMRRLL</sequence>
<name>A0A382KJ66_9ZZZZ</name>
<organism evidence="1">
    <name type="scientific">marine metagenome</name>
    <dbReference type="NCBI Taxonomy" id="408172"/>
    <lineage>
        <taxon>unclassified sequences</taxon>
        <taxon>metagenomes</taxon>
        <taxon>ecological metagenomes</taxon>
    </lineage>
</organism>
<evidence type="ECO:0000313" key="1">
    <source>
        <dbReference type="EMBL" id="SVC23027.1"/>
    </source>
</evidence>